<dbReference type="InterPro" id="IPR001647">
    <property type="entry name" value="HTH_TetR"/>
</dbReference>
<sequence>MKKDSTQDRIKEVALILFARKGFEGTSLSEIASGVGIKKPSLYAHYKSKEDLFLAVIHKVSVDYNAFFIKTAEELSDRIPEDQLYYLLHKNTSYLRNDELGLIFKRMMLFPPESLRSDIYAMFEKTEDVMRQVIKSILVQMVHEEEWEQVFDAYLCLLDGVFEQVFYYSPEEHKKRLENSWSAFIKGVYSREEK</sequence>
<dbReference type="Gene3D" id="1.10.357.10">
    <property type="entry name" value="Tetracycline Repressor, domain 2"/>
    <property type="match status" value="1"/>
</dbReference>
<evidence type="ECO:0000313" key="5">
    <source>
        <dbReference type="Proteomes" id="UP000447833"/>
    </source>
</evidence>
<organism evidence="4 5">
    <name type="scientific">Guptibacillus hwajinpoensis</name>
    <dbReference type="NCBI Taxonomy" id="208199"/>
    <lineage>
        <taxon>Bacteria</taxon>
        <taxon>Bacillati</taxon>
        <taxon>Bacillota</taxon>
        <taxon>Bacilli</taxon>
        <taxon>Bacillales</taxon>
        <taxon>Guptibacillaceae</taxon>
        <taxon>Guptibacillus</taxon>
    </lineage>
</organism>
<evidence type="ECO:0000256" key="1">
    <source>
        <dbReference type="ARBA" id="ARBA00023125"/>
    </source>
</evidence>
<keyword evidence="1 2" id="KW-0238">DNA-binding</keyword>
<dbReference type="InterPro" id="IPR009057">
    <property type="entry name" value="Homeodomain-like_sf"/>
</dbReference>
<name>A0A845F1Y5_9BACL</name>
<dbReference type="AlphaFoldDB" id="A0A845F1Y5"/>
<protein>
    <submittedName>
        <fullName evidence="4">TetR family transcriptional regulator</fullName>
    </submittedName>
</protein>
<feature type="domain" description="HTH tetR-type" evidence="3">
    <location>
        <begin position="4"/>
        <end position="64"/>
    </location>
</feature>
<evidence type="ECO:0000259" key="3">
    <source>
        <dbReference type="PROSITE" id="PS50977"/>
    </source>
</evidence>
<dbReference type="PROSITE" id="PS50977">
    <property type="entry name" value="HTH_TETR_2"/>
    <property type="match status" value="1"/>
</dbReference>
<dbReference type="RefSeq" id="WP_160920217.1">
    <property type="nucleotide sequence ID" value="NZ_WMEY01000005.1"/>
</dbReference>
<evidence type="ECO:0000313" key="4">
    <source>
        <dbReference type="EMBL" id="MYL64800.1"/>
    </source>
</evidence>
<dbReference type="InterPro" id="IPR050624">
    <property type="entry name" value="HTH-type_Tx_Regulator"/>
</dbReference>
<dbReference type="GO" id="GO:0003677">
    <property type="term" value="F:DNA binding"/>
    <property type="evidence" value="ECO:0007669"/>
    <property type="project" value="UniProtKB-UniRule"/>
</dbReference>
<dbReference type="Gene3D" id="1.10.10.60">
    <property type="entry name" value="Homeodomain-like"/>
    <property type="match status" value="1"/>
</dbReference>
<dbReference type="SUPFAM" id="SSF46689">
    <property type="entry name" value="Homeodomain-like"/>
    <property type="match status" value="1"/>
</dbReference>
<dbReference type="Pfam" id="PF00440">
    <property type="entry name" value="TetR_N"/>
    <property type="match status" value="1"/>
</dbReference>
<dbReference type="PANTHER" id="PTHR43479">
    <property type="entry name" value="ACREF/ENVCD OPERON REPRESSOR-RELATED"/>
    <property type="match status" value="1"/>
</dbReference>
<accession>A0A845F1Y5</accession>
<reference evidence="4 5" key="1">
    <citation type="submission" date="2019-11" db="EMBL/GenBank/DDBJ databases">
        <title>Genome sequences of 17 halophilic strains isolated from different environments.</title>
        <authorList>
            <person name="Furrow R.E."/>
        </authorList>
    </citation>
    <scope>NUCLEOTIDE SEQUENCE [LARGE SCALE GENOMIC DNA]</scope>
    <source>
        <strain evidence="4 5">22506_14_FS</strain>
    </source>
</reference>
<gene>
    <name evidence="4" type="ORF">GLW07_15690</name>
</gene>
<dbReference type="PANTHER" id="PTHR43479:SF11">
    <property type="entry name" value="ACREF_ENVCD OPERON REPRESSOR-RELATED"/>
    <property type="match status" value="1"/>
</dbReference>
<comment type="caution">
    <text evidence="4">The sequence shown here is derived from an EMBL/GenBank/DDBJ whole genome shotgun (WGS) entry which is preliminary data.</text>
</comment>
<dbReference type="EMBL" id="WMEY01000005">
    <property type="protein sequence ID" value="MYL64800.1"/>
    <property type="molecule type" value="Genomic_DNA"/>
</dbReference>
<dbReference type="Proteomes" id="UP000447833">
    <property type="component" value="Unassembled WGS sequence"/>
</dbReference>
<feature type="DNA-binding region" description="H-T-H motif" evidence="2">
    <location>
        <begin position="27"/>
        <end position="46"/>
    </location>
</feature>
<dbReference type="PRINTS" id="PR00455">
    <property type="entry name" value="HTHTETR"/>
</dbReference>
<evidence type="ECO:0000256" key="2">
    <source>
        <dbReference type="PROSITE-ProRule" id="PRU00335"/>
    </source>
</evidence>
<proteinExistence type="predicted"/>